<evidence type="ECO:0000313" key="7">
    <source>
        <dbReference type="EMBL" id="KRL42201.1"/>
    </source>
</evidence>
<dbReference type="InterPro" id="IPR038970">
    <property type="entry name" value="Lyase_8"/>
</dbReference>
<dbReference type="InterPro" id="IPR004103">
    <property type="entry name" value="Lyase_8_C"/>
</dbReference>
<dbReference type="Gene3D" id="2.60.120.260">
    <property type="entry name" value="Galactose-binding domain-like"/>
    <property type="match status" value="1"/>
</dbReference>
<dbReference type="PANTHER" id="PTHR38481">
    <property type="entry name" value="HYALURONATE LYASE"/>
    <property type="match status" value="1"/>
</dbReference>
<feature type="domain" description="F5/8 type C" evidence="6">
    <location>
        <begin position="154"/>
        <end position="303"/>
    </location>
</feature>
<dbReference type="PATRIC" id="fig|1423769.4.peg.2100"/>
<comment type="similarity">
    <text evidence="1">Belongs to the polysaccharide lyase 8 family.</text>
</comment>
<evidence type="ECO:0000256" key="5">
    <source>
        <dbReference type="SAM" id="MobiDB-lite"/>
    </source>
</evidence>
<sequence length="1300" mass="141165">MEMEKVVRFKLHKHKKQWLTIGVVTVAGVVISVTTTTQVSANTETQPAIAVETTSTQLTDTSQIQDSDSVVDDAENTEEVSGPSESPQTSAVVSDTDPKTISETTPEDEATTLANTAPKNDSAISSGADTIDEATATSKSTPTSTLTQTSKQEADVAIVAAPDATNLATGKSAKSSWNGDSSHSADMAIDGDKNSRWAGQQGEENGDQTLTVDLGKADTVSEVDIKFESETTDYEVLTSVDGIDYTKVFGVTNGEKHSNIDKVIVFDPVQARYVQYHQLSNWQLSSNKKWYASSIYELNIYRTKQALTALSISPADATMSVGTQRTLVPTITPKNLVFDSSRLVWTSSDESVATVVNGKVTANQLGTATISVKDSATGLSSQANISVVAQRQEYVTMRERWRDRLMPESPDTSDPNVKDYLTTIAAQSDELWQTMDTSSNRDRLWEKVSTDTESADMTTTFKKIKTLTLGYYDPLSKQYQDPEVYNAIVDALDFMVTTKKYNGTYWKVNWWDWNIGSSQPLIDTLMLLYPDLKQSAPDKLVEFVTPVTLYDIAPDVPFQTEDPTGANLTDVGISVLGSGLLLEDDTRVALVQAQLPEVLSFSTSGDGMYADGSFIQHKQHAYNGAYGSDMLRGIARIVTILQDTPWAISDDQLSDFYQFVDKGYLQLMVEGRMPSMFNGRTISRTPLLNQDTSELESGREAIVDLAMIATFAPKSLQNKIYQEIDTWIEQVGSAYNFFSNARDYEALTVLQKAVDANLDRATDTSVLNIYGKMDRVLQRTPTYSVALSLYSKRISSFEAVNTENKHGWHISDGMLYLYNGDLQQFGEGYWPTVDPYRLPGTTVDTLPLENASGSGRKSPESWVGGATDTKIAAIGMALNKAGTATNLVAKKSWFLLNGQIVNLGAGITGSTTADIETIVDDRQLTTPETYVTVDGAAFVNGSHVNQWANINTGTLANNIGYIIASSNHPVNISEASRTGKYSDINSQFPSEKEYTFDYLTVAINHGAKITDGTYEYVTVPGATDEQIAELATKPIYQVLSNTSDLQAIQTGNQILANAWTSADDIAGLLSVDHASSLVVTALGGGDYEVSVSDPTQSNEAVTLTFKEGVTLSADDAGVFSVKGTQLIFDSDGQQGASQTVLVHLGALVDKSQLGEAMTQAEKIDTSRYVPSTLQQLAKALRHAKSVFTAQHIEQASVNQATSALRLAITGLKLKQTSTKTAVHQSQGKQTYNSTNKLTPPNVKQQDSDHLDKLSVGGQKNAKAPQTGDHVNRATSWLGVLIISLMSAGMALTSKFKHESN</sequence>
<dbReference type="SUPFAM" id="SSF49863">
    <property type="entry name" value="Hyaluronate lyase-like, C-terminal domain"/>
    <property type="match status" value="1"/>
</dbReference>
<evidence type="ECO:0000256" key="4">
    <source>
        <dbReference type="PIRSR" id="PIRSR638970-1"/>
    </source>
</evidence>
<proteinExistence type="inferred from homology"/>
<feature type="compositionally biased region" description="Low complexity" evidence="5">
    <location>
        <begin position="54"/>
        <end position="68"/>
    </location>
</feature>
<dbReference type="CDD" id="cd01083">
    <property type="entry name" value="GAG_Lyase"/>
    <property type="match status" value="1"/>
</dbReference>
<dbReference type="Pfam" id="PF08124">
    <property type="entry name" value="Lyase_8_N"/>
    <property type="match status" value="1"/>
</dbReference>
<dbReference type="OrthoDB" id="6636047at2"/>
<protein>
    <submittedName>
        <fullName evidence="7">XalA</fullName>
    </submittedName>
</protein>
<keyword evidence="2" id="KW-0732">Signal</keyword>
<feature type="region of interest" description="Disordered" evidence="5">
    <location>
        <begin position="168"/>
        <end position="208"/>
    </location>
</feature>
<dbReference type="InterPro" id="IPR000421">
    <property type="entry name" value="FA58C"/>
</dbReference>
<dbReference type="GO" id="GO:0005576">
    <property type="term" value="C:extracellular region"/>
    <property type="evidence" value="ECO:0007669"/>
    <property type="project" value="InterPro"/>
</dbReference>
<dbReference type="InterPro" id="IPR008979">
    <property type="entry name" value="Galactose-bd-like_sf"/>
</dbReference>
<feature type="compositionally biased region" description="Polar residues" evidence="5">
    <location>
        <begin position="168"/>
        <end position="184"/>
    </location>
</feature>
<feature type="compositionally biased region" description="Polar residues" evidence="5">
    <location>
        <begin position="112"/>
        <end position="126"/>
    </location>
</feature>
<dbReference type="InterPro" id="IPR011071">
    <property type="entry name" value="Lyase_8-like_C"/>
</dbReference>
<feature type="active site" evidence="4">
    <location>
        <position position="626"/>
    </location>
</feature>
<evidence type="ECO:0000256" key="3">
    <source>
        <dbReference type="ARBA" id="ARBA00023239"/>
    </source>
</evidence>
<dbReference type="Gene3D" id="1.20.1270.90">
    <property type="entry name" value="AF1782-like"/>
    <property type="match status" value="1"/>
</dbReference>
<dbReference type="SMART" id="SM00635">
    <property type="entry name" value="BID_2"/>
    <property type="match status" value="1"/>
</dbReference>
<evidence type="ECO:0000259" key="6">
    <source>
        <dbReference type="PROSITE" id="PS50022"/>
    </source>
</evidence>
<dbReference type="Pfam" id="PF19258">
    <property type="entry name" value="KxYKxGKxW_sig"/>
    <property type="match status" value="1"/>
</dbReference>
<accession>A0A0R1QCE2</accession>
<dbReference type="GO" id="GO:0016837">
    <property type="term" value="F:carbon-oxygen lyase activity, acting on polysaccharides"/>
    <property type="evidence" value="ECO:0007669"/>
    <property type="project" value="UniProtKB-ARBA"/>
</dbReference>
<dbReference type="Gene3D" id="2.60.220.10">
    <property type="entry name" value="Polysaccharide lyase family 8-like, C-terminal"/>
    <property type="match status" value="1"/>
</dbReference>
<dbReference type="InterPro" id="IPR008964">
    <property type="entry name" value="Invasin/intimin_cell_adhesion"/>
</dbReference>
<feature type="compositionally biased region" description="Acidic residues" evidence="5">
    <location>
        <begin position="69"/>
        <end position="78"/>
    </location>
</feature>
<organism evidence="7 8">
    <name type="scientific">Lacticaseibacillus manihotivorans DSM 13343 = JCM 12514</name>
    <dbReference type="NCBI Taxonomy" id="1423769"/>
    <lineage>
        <taxon>Bacteria</taxon>
        <taxon>Bacillati</taxon>
        <taxon>Bacillota</taxon>
        <taxon>Bacilli</taxon>
        <taxon>Lactobacillales</taxon>
        <taxon>Lactobacillaceae</taxon>
        <taxon>Lacticaseibacillus</taxon>
    </lineage>
</organism>
<keyword evidence="8" id="KW-1185">Reference proteome</keyword>
<evidence type="ECO:0000313" key="8">
    <source>
        <dbReference type="Proteomes" id="UP000051790"/>
    </source>
</evidence>
<dbReference type="InterPro" id="IPR014718">
    <property type="entry name" value="GH-type_carb-bd"/>
</dbReference>
<feature type="compositionally biased region" description="Polar residues" evidence="5">
    <location>
        <begin position="1219"/>
        <end position="1244"/>
    </location>
</feature>
<dbReference type="NCBIfam" id="TIGR03715">
    <property type="entry name" value="KxYKxGKxW"/>
    <property type="match status" value="1"/>
</dbReference>
<feature type="region of interest" description="Disordered" evidence="5">
    <location>
        <begin position="54"/>
        <end position="126"/>
    </location>
</feature>
<feature type="compositionally biased region" description="Polar residues" evidence="5">
    <location>
        <begin position="83"/>
        <end position="104"/>
    </location>
</feature>
<dbReference type="InterPro" id="IPR003343">
    <property type="entry name" value="Big_2"/>
</dbReference>
<reference evidence="7 8" key="1">
    <citation type="journal article" date="2015" name="Genome Announc.">
        <title>Expanding the biotechnology potential of lactobacilli through comparative genomics of 213 strains and associated genera.</title>
        <authorList>
            <person name="Sun Z."/>
            <person name="Harris H.M."/>
            <person name="McCann A."/>
            <person name="Guo C."/>
            <person name="Argimon S."/>
            <person name="Zhang W."/>
            <person name="Yang X."/>
            <person name="Jeffery I.B."/>
            <person name="Cooney J.C."/>
            <person name="Kagawa T.F."/>
            <person name="Liu W."/>
            <person name="Song Y."/>
            <person name="Salvetti E."/>
            <person name="Wrobel A."/>
            <person name="Rasinkangas P."/>
            <person name="Parkhill J."/>
            <person name="Rea M.C."/>
            <person name="O'Sullivan O."/>
            <person name="Ritari J."/>
            <person name="Douillard F.P."/>
            <person name="Paul Ross R."/>
            <person name="Yang R."/>
            <person name="Briner A.E."/>
            <person name="Felis G.E."/>
            <person name="de Vos W.M."/>
            <person name="Barrangou R."/>
            <person name="Klaenhammer T.R."/>
            <person name="Caufield P.W."/>
            <person name="Cui Y."/>
            <person name="Zhang H."/>
            <person name="O'Toole P.W."/>
        </authorList>
    </citation>
    <scope>NUCLEOTIDE SEQUENCE [LARGE SCALE GENOMIC DNA]</scope>
    <source>
        <strain evidence="7 8">DSM 13343</strain>
    </source>
</reference>
<feature type="active site" evidence="4">
    <location>
        <position position="617"/>
    </location>
</feature>
<dbReference type="Proteomes" id="UP000051790">
    <property type="component" value="Unassembled WGS sequence"/>
</dbReference>
<dbReference type="SUPFAM" id="SSF49373">
    <property type="entry name" value="Invasin/intimin cell-adhesion fragments"/>
    <property type="match status" value="1"/>
</dbReference>
<dbReference type="InterPro" id="IPR022263">
    <property type="entry name" value="KxYKxGKxW"/>
</dbReference>
<dbReference type="EMBL" id="AZEU01000232">
    <property type="protein sequence ID" value="KRL42201.1"/>
    <property type="molecule type" value="Genomic_DNA"/>
</dbReference>
<keyword evidence="3" id="KW-0456">Lyase</keyword>
<dbReference type="SUPFAM" id="SSF74650">
    <property type="entry name" value="Galactose mutarotase-like"/>
    <property type="match status" value="1"/>
</dbReference>
<comment type="caution">
    <text evidence="7">The sequence shown here is derived from an EMBL/GenBank/DDBJ whole genome shotgun (WGS) entry which is preliminary data.</text>
</comment>
<dbReference type="Pfam" id="PF02278">
    <property type="entry name" value="Lyase_8"/>
    <property type="match status" value="1"/>
</dbReference>
<dbReference type="GO" id="GO:0005975">
    <property type="term" value="P:carbohydrate metabolic process"/>
    <property type="evidence" value="ECO:0007669"/>
    <property type="project" value="InterPro"/>
</dbReference>
<dbReference type="InterPro" id="IPR003159">
    <property type="entry name" value="Lyase_8_central_dom"/>
</dbReference>
<gene>
    <name evidence="7" type="ORF">FD01_GL001951</name>
</gene>
<evidence type="ECO:0000256" key="1">
    <source>
        <dbReference type="ARBA" id="ARBA00006699"/>
    </source>
</evidence>
<evidence type="ECO:0000256" key="2">
    <source>
        <dbReference type="ARBA" id="ARBA00022729"/>
    </source>
</evidence>
<dbReference type="InterPro" id="IPR008929">
    <property type="entry name" value="Chondroitin_lyas"/>
</dbReference>
<dbReference type="PANTHER" id="PTHR38481:SF1">
    <property type="entry name" value="HYALURONATE LYASE"/>
    <property type="match status" value="1"/>
</dbReference>
<dbReference type="Pfam" id="PF02884">
    <property type="entry name" value="Lyase_8_C"/>
    <property type="match status" value="1"/>
</dbReference>
<dbReference type="GO" id="GO:0030246">
    <property type="term" value="F:carbohydrate binding"/>
    <property type="evidence" value="ECO:0007669"/>
    <property type="project" value="InterPro"/>
</dbReference>
<dbReference type="Gene3D" id="2.70.98.10">
    <property type="match status" value="1"/>
</dbReference>
<dbReference type="SUPFAM" id="SSF49785">
    <property type="entry name" value="Galactose-binding domain-like"/>
    <property type="match status" value="1"/>
</dbReference>
<dbReference type="Gene3D" id="1.50.10.100">
    <property type="entry name" value="Chondroitin AC/alginate lyase"/>
    <property type="match status" value="1"/>
</dbReference>
<dbReference type="Gene3D" id="2.60.40.1080">
    <property type="match status" value="1"/>
</dbReference>
<dbReference type="InterPro" id="IPR011013">
    <property type="entry name" value="Gal_mutarotase_sf_dom"/>
</dbReference>
<feature type="active site" evidence="4">
    <location>
        <position position="680"/>
    </location>
</feature>
<dbReference type="PROSITE" id="PS50022">
    <property type="entry name" value="FA58C_3"/>
    <property type="match status" value="1"/>
</dbReference>
<dbReference type="Pfam" id="PF00754">
    <property type="entry name" value="F5_F8_type_C"/>
    <property type="match status" value="1"/>
</dbReference>
<feature type="region of interest" description="Disordered" evidence="5">
    <location>
        <begin position="1219"/>
        <end position="1247"/>
    </location>
</feature>
<name>A0A0R1QCE2_9LACO</name>
<dbReference type="SUPFAM" id="SSF48230">
    <property type="entry name" value="Chondroitin AC/alginate lyase"/>
    <property type="match status" value="1"/>
</dbReference>
<dbReference type="InterPro" id="IPR012970">
    <property type="entry name" value="Lyase_8_alpha_N"/>
</dbReference>